<comment type="caution">
    <text evidence="2">The sequence shown here is derived from an EMBL/GenBank/DDBJ whole genome shotgun (WGS) entry which is preliminary data.</text>
</comment>
<proteinExistence type="predicted"/>
<dbReference type="Proteomes" id="UP001219525">
    <property type="component" value="Unassembled WGS sequence"/>
</dbReference>
<name>A0AAD6Y1D7_9AGAR</name>
<organism evidence="2 3">
    <name type="scientific">Mycena pura</name>
    <dbReference type="NCBI Taxonomy" id="153505"/>
    <lineage>
        <taxon>Eukaryota</taxon>
        <taxon>Fungi</taxon>
        <taxon>Dikarya</taxon>
        <taxon>Basidiomycota</taxon>
        <taxon>Agaricomycotina</taxon>
        <taxon>Agaricomycetes</taxon>
        <taxon>Agaricomycetidae</taxon>
        <taxon>Agaricales</taxon>
        <taxon>Marasmiineae</taxon>
        <taxon>Mycenaceae</taxon>
        <taxon>Mycena</taxon>
    </lineage>
</organism>
<keyword evidence="3" id="KW-1185">Reference proteome</keyword>
<dbReference type="EMBL" id="JARJCW010000124">
    <property type="protein sequence ID" value="KAJ7192098.1"/>
    <property type="molecule type" value="Genomic_DNA"/>
</dbReference>
<evidence type="ECO:0000313" key="2">
    <source>
        <dbReference type="EMBL" id="KAJ7192098.1"/>
    </source>
</evidence>
<protein>
    <submittedName>
        <fullName evidence="2">Uncharacterized protein</fullName>
    </submittedName>
</protein>
<accession>A0AAD6Y1D7</accession>
<evidence type="ECO:0000256" key="1">
    <source>
        <dbReference type="SAM" id="MobiDB-lite"/>
    </source>
</evidence>
<reference evidence="2" key="1">
    <citation type="submission" date="2023-03" db="EMBL/GenBank/DDBJ databases">
        <title>Massive genome expansion in bonnet fungi (Mycena s.s.) driven by repeated elements and novel gene families across ecological guilds.</title>
        <authorList>
            <consortium name="Lawrence Berkeley National Laboratory"/>
            <person name="Harder C.B."/>
            <person name="Miyauchi S."/>
            <person name="Viragh M."/>
            <person name="Kuo A."/>
            <person name="Thoen E."/>
            <person name="Andreopoulos B."/>
            <person name="Lu D."/>
            <person name="Skrede I."/>
            <person name="Drula E."/>
            <person name="Henrissat B."/>
            <person name="Morin E."/>
            <person name="Kohler A."/>
            <person name="Barry K."/>
            <person name="LaButti K."/>
            <person name="Morin E."/>
            <person name="Salamov A."/>
            <person name="Lipzen A."/>
            <person name="Mereny Z."/>
            <person name="Hegedus B."/>
            <person name="Baldrian P."/>
            <person name="Stursova M."/>
            <person name="Weitz H."/>
            <person name="Taylor A."/>
            <person name="Grigoriev I.V."/>
            <person name="Nagy L.G."/>
            <person name="Martin F."/>
            <person name="Kauserud H."/>
        </authorList>
    </citation>
    <scope>NUCLEOTIDE SEQUENCE</scope>
    <source>
        <strain evidence="2">9144</strain>
    </source>
</reference>
<feature type="region of interest" description="Disordered" evidence="1">
    <location>
        <begin position="18"/>
        <end position="62"/>
    </location>
</feature>
<sequence length="295" mass="31693">MPCSSLWERGRVIGDKRESIGRQSSLARPVRDRARAKGRMQRRASGSRDCRRSSGHMKTGRQTEHTILGNIEVQLVSIATPAAEKLNFEISVTRNGSRGSGATPETVTRVARLIETDGSKAGFEGVDKLRTVKGRGVGFSKERSGGREGMYGEQVLHGANWAGGWRIWHGSDDNGDTTAERVGLGGGDSYLHILDAALLEKPNGVSGEIDGSVKPGAISNGEFTASEEPRPGHILRCFENSIVNIREIASDETETEVDVKCNGELGLAGPVSLKTLDAPNHALQRGGVTRVERKA</sequence>
<dbReference type="AlphaFoldDB" id="A0AAD6Y1D7"/>
<gene>
    <name evidence="2" type="ORF">GGX14DRAFT_406643</name>
</gene>
<evidence type="ECO:0000313" key="3">
    <source>
        <dbReference type="Proteomes" id="UP001219525"/>
    </source>
</evidence>